<dbReference type="InterPro" id="IPR002656">
    <property type="entry name" value="Acyl_transf_3_dom"/>
</dbReference>
<dbReference type="PANTHER" id="PTHR23028:SF53">
    <property type="entry name" value="ACYL_TRANSF_3 DOMAIN-CONTAINING PROTEIN"/>
    <property type="match status" value="1"/>
</dbReference>
<feature type="transmembrane region" description="Helical" evidence="2">
    <location>
        <begin position="202"/>
        <end position="220"/>
    </location>
</feature>
<dbReference type="Pfam" id="PF01757">
    <property type="entry name" value="Acyl_transf_3"/>
    <property type="match status" value="1"/>
</dbReference>
<keyword evidence="4" id="KW-0808">Transferase</keyword>
<protein>
    <submittedName>
        <fullName evidence="4">Peptidoglycan/LPS O-acetylase OafA/YrhL, contains acyltransferase and SGNH-hydrolase domains</fullName>
    </submittedName>
</protein>
<dbReference type="PANTHER" id="PTHR23028">
    <property type="entry name" value="ACETYLTRANSFERASE"/>
    <property type="match status" value="1"/>
</dbReference>
<feature type="transmembrane region" description="Helical" evidence="2">
    <location>
        <begin position="295"/>
        <end position="317"/>
    </location>
</feature>
<accession>A0A1M7BNN0</accession>
<feature type="transmembrane region" description="Helical" evidence="2">
    <location>
        <begin position="117"/>
        <end position="139"/>
    </location>
</feature>
<feature type="transmembrane region" description="Helical" evidence="2">
    <location>
        <begin position="232"/>
        <end position="252"/>
    </location>
</feature>
<feature type="compositionally biased region" description="Low complexity" evidence="1">
    <location>
        <begin position="13"/>
        <end position="27"/>
    </location>
</feature>
<dbReference type="GO" id="GO:0016747">
    <property type="term" value="F:acyltransferase activity, transferring groups other than amino-acyl groups"/>
    <property type="evidence" value="ECO:0007669"/>
    <property type="project" value="InterPro"/>
</dbReference>
<evidence type="ECO:0000256" key="2">
    <source>
        <dbReference type="SAM" id="Phobius"/>
    </source>
</evidence>
<reference evidence="4 5" key="1">
    <citation type="submission" date="2016-10" db="EMBL/GenBank/DDBJ databases">
        <authorList>
            <person name="de Groot N.N."/>
        </authorList>
    </citation>
    <scope>NUCLEOTIDE SEQUENCE [LARGE SCALE GENOMIC DNA]</scope>
    <source>
        <strain evidence="4 5">GAS522</strain>
    </source>
</reference>
<dbReference type="RefSeq" id="WP_074831585.1">
    <property type="nucleotide sequence ID" value="NZ_FNTI01000001.1"/>
</dbReference>
<keyword evidence="2" id="KW-0812">Transmembrane</keyword>
<proteinExistence type="predicted"/>
<feature type="transmembrane region" description="Helical" evidence="2">
    <location>
        <begin position="372"/>
        <end position="394"/>
    </location>
</feature>
<sequence>MLVQAFVSSSPNSAPRATPGAPSSASATPRLDLHGHLPVLDGVRGLAILMVLLLHFLGNMEPTNAVERAIVGVTNYGSYGVELFFVLSGFLITGILYDARNKPNYFRNFYMRRVLRIFPLYYGVLALVFFVAPLISVLRGPSLDYLLDRQAWAWLYAVNIYIAIQGDWSFSYLEHLWSLCIEEHFYLVWPLAVFLMARRPRMLIAVCLAVSFGAMLARLTGSMMGLSWWTTYVLTPFRLDGLALGALLAVMARQPGGLDRLVRALPWVAMVASALLLITFVWTRLVSRDSMELVLPVRAAVIQVLLACLLIGALVASERSSISRFFRSRWLVFLGTYSYGLYVYHHFISYYLTVNHTERELTSWLGSHGAAIALQATLGAAVSVAIAYVSYELFEKRFLGLKRFYATAKDPAS</sequence>
<evidence type="ECO:0000313" key="5">
    <source>
        <dbReference type="Proteomes" id="UP000183208"/>
    </source>
</evidence>
<dbReference type="Proteomes" id="UP000183208">
    <property type="component" value="Unassembled WGS sequence"/>
</dbReference>
<feature type="transmembrane region" description="Helical" evidence="2">
    <location>
        <begin position="264"/>
        <end position="283"/>
    </location>
</feature>
<dbReference type="GO" id="GO:0016787">
    <property type="term" value="F:hydrolase activity"/>
    <property type="evidence" value="ECO:0007669"/>
    <property type="project" value="UniProtKB-KW"/>
</dbReference>
<feature type="transmembrane region" description="Helical" evidence="2">
    <location>
        <begin position="79"/>
        <end position="97"/>
    </location>
</feature>
<dbReference type="GO" id="GO:0009103">
    <property type="term" value="P:lipopolysaccharide biosynthetic process"/>
    <property type="evidence" value="ECO:0007669"/>
    <property type="project" value="TreeGrafter"/>
</dbReference>
<evidence type="ECO:0000259" key="3">
    <source>
        <dbReference type="Pfam" id="PF01757"/>
    </source>
</evidence>
<dbReference type="OrthoDB" id="9796461at2"/>
<organism evidence="4 5">
    <name type="scientific">Bradyrhizobium lablabi</name>
    <dbReference type="NCBI Taxonomy" id="722472"/>
    <lineage>
        <taxon>Bacteria</taxon>
        <taxon>Pseudomonadati</taxon>
        <taxon>Pseudomonadota</taxon>
        <taxon>Alphaproteobacteria</taxon>
        <taxon>Hyphomicrobiales</taxon>
        <taxon>Nitrobacteraceae</taxon>
        <taxon>Bradyrhizobium</taxon>
    </lineage>
</organism>
<keyword evidence="4" id="KW-0378">Hydrolase</keyword>
<keyword evidence="2" id="KW-1133">Transmembrane helix</keyword>
<evidence type="ECO:0000313" key="4">
    <source>
        <dbReference type="EMBL" id="SED58264.1"/>
    </source>
</evidence>
<gene>
    <name evidence="4" type="ORF">SAMN05444171_4515</name>
</gene>
<keyword evidence="2" id="KW-0472">Membrane</keyword>
<name>A0A1M7BNN0_9BRAD</name>
<dbReference type="GO" id="GO:0016020">
    <property type="term" value="C:membrane"/>
    <property type="evidence" value="ECO:0007669"/>
    <property type="project" value="TreeGrafter"/>
</dbReference>
<dbReference type="AlphaFoldDB" id="A0A1M7BNN0"/>
<dbReference type="InterPro" id="IPR050879">
    <property type="entry name" value="Acyltransferase_3"/>
</dbReference>
<feature type="region of interest" description="Disordered" evidence="1">
    <location>
        <begin position="7"/>
        <end position="27"/>
    </location>
</feature>
<keyword evidence="4" id="KW-0012">Acyltransferase</keyword>
<dbReference type="EMBL" id="FNTI01000001">
    <property type="protein sequence ID" value="SED58264.1"/>
    <property type="molecule type" value="Genomic_DNA"/>
</dbReference>
<feature type="transmembrane region" description="Helical" evidence="2">
    <location>
        <begin position="329"/>
        <end position="352"/>
    </location>
</feature>
<feature type="transmembrane region" description="Helical" evidence="2">
    <location>
        <begin position="151"/>
        <end position="170"/>
    </location>
</feature>
<evidence type="ECO:0000256" key="1">
    <source>
        <dbReference type="SAM" id="MobiDB-lite"/>
    </source>
</evidence>
<feature type="domain" description="Acyltransferase 3" evidence="3">
    <location>
        <begin position="40"/>
        <end position="390"/>
    </location>
</feature>